<dbReference type="Pfam" id="PF07714">
    <property type="entry name" value="PK_Tyr_Ser-Thr"/>
    <property type="match status" value="1"/>
</dbReference>
<reference evidence="2" key="1">
    <citation type="submission" date="2023-03" db="EMBL/GenBank/DDBJ databases">
        <title>Emydomyces testavorans Genome Sequence.</title>
        <authorList>
            <person name="Hoyer L."/>
        </authorList>
    </citation>
    <scope>NUCLEOTIDE SEQUENCE</scope>
    <source>
        <strain evidence="2">16-2883</strain>
    </source>
</reference>
<dbReference type="GO" id="GO:0005524">
    <property type="term" value="F:ATP binding"/>
    <property type="evidence" value="ECO:0007669"/>
    <property type="project" value="InterPro"/>
</dbReference>
<sequence>MAQHLVTSSWKLLKKSEMWNLETYKFWYTQFFFERQSENGTKIMTLKWDKAGDVDQEELVGQPAFEIPDDILYPPVCEGLTKCPFTPGDCNFIKGPWISVFDPDASVQMPIADLMIQEARICEQLQHSPHKNIAKYWGCIIEDGRVKGLCFSRYKESLFDRLDPNLDPADRRPLNREKCLMEIRNGLAHLHGLRLAHNDVTARNIMLTEDDDTPIFINFDACLPEGCPLGLKRGIAHQFNRDVTMSSFQNDEFGLRRIEENWEDGVLKCRPSEIV</sequence>
<dbReference type="Gene3D" id="1.10.510.10">
    <property type="entry name" value="Transferase(Phosphotransferase) domain 1"/>
    <property type="match status" value="1"/>
</dbReference>
<evidence type="ECO:0000313" key="3">
    <source>
        <dbReference type="Proteomes" id="UP001219355"/>
    </source>
</evidence>
<protein>
    <recommendedName>
        <fullName evidence="1">Protein kinase domain-containing protein</fullName>
    </recommendedName>
</protein>
<dbReference type="Proteomes" id="UP001219355">
    <property type="component" value="Chromosome 2"/>
</dbReference>
<dbReference type="PROSITE" id="PS50011">
    <property type="entry name" value="PROTEIN_KINASE_DOM"/>
    <property type="match status" value="1"/>
</dbReference>
<organism evidence="2 3">
    <name type="scientific">Emydomyces testavorans</name>
    <dbReference type="NCBI Taxonomy" id="2070801"/>
    <lineage>
        <taxon>Eukaryota</taxon>
        <taxon>Fungi</taxon>
        <taxon>Dikarya</taxon>
        <taxon>Ascomycota</taxon>
        <taxon>Pezizomycotina</taxon>
        <taxon>Eurotiomycetes</taxon>
        <taxon>Eurotiomycetidae</taxon>
        <taxon>Onygenales</taxon>
        <taxon>Nannizziopsiaceae</taxon>
        <taxon>Emydomyces</taxon>
    </lineage>
</organism>
<accession>A0AAF0DGA7</accession>
<name>A0AAF0DGA7_9EURO</name>
<dbReference type="InterPro" id="IPR011009">
    <property type="entry name" value="Kinase-like_dom_sf"/>
</dbReference>
<dbReference type="GO" id="GO:0004672">
    <property type="term" value="F:protein kinase activity"/>
    <property type="evidence" value="ECO:0007669"/>
    <property type="project" value="InterPro"/>
</dbReference>
<dbReference type="EMBL" id="CP120628">
    <property type="protein sequence ID" value="WEW57693.1"/>
    <property type="molecule type" value="Genomic_DNA"/>
</dbReference>
<proteinExistence type="predicted"/>
<dbReference type="InterPro" id="IPR000719">
    <property type="entry name" value="Prot_kinase_dom"/>
</dbReference>
<dbReference type="SUPFAM" id="SSF56112">
    <property type="entry name" value="Protein kinase-like (PK-like)"/>
    <property type="match status" value="1"/>
</dbReference>
<dbReference type="InterPro" id="IPR001245">
    <property type="entry name" value="Ser-Thr/Tyr_kinase_cat_dom"/>
</dbReference>
<evidence type="ECO:0000313" key="2">
    <source>
        <dbReference type="EMBL" id="WEW57693.1"/>
    </source>
</evidence>
<keyword evidence="3" id="KW-1185">Reference proteome</keyword>
<gene>
    <name evidence="2" type="ORF">PRK78_003160</name>
</gene>
<feature type="domain" description="Protein kinase" evidence="1">
    <location>
        <begin position="54"/>
        <end position="275"/>
    </location>
</feature>
<evidence type="ECO:0000259" key="1">
    <source>
        <dbReference type="PROSITE" id="PS50011"/>
    </source>
</evidence>
<dbReference type="AlphaFoldDB" id="A0AAF0DGA7"/>